<sequence length="155" mass="17868">KCITRTTFDLCCFLSLAVNPDMCQIKYRLPAMVVTQVQLDRAKVSTKSAVLMNLESKDIRRELEMEIIEEHTVMEYSKVNKKCEKCGHGEATYYTRLVSLMYICQFNLKLLFNSLNLFILIILISDEISRQRANYDKGQTTFYACTGCGHPSQEN</sequence>
<dbReference type="Gene3D" id="2.20.25.10">
    <property type="match status" value="1"/>
</dbReference>
<organism evidence="6">
    <name type="scientific">Glycine soja</name>
    <name type="common">Wild soybean</name>
    <dbReference type="NCBI Taxonomy" id="3848"/>
    <lineage>
        <taxon>Eukaryota</taxon>
        <taxon>Viridiplantae</taxon>
        <taxon>Streptophyta</taxon>
        <taxon>Embryophyta</taxon>
        <taxon>Tracheophyta</taxon>
        <taxon>Spermatophyta</taxon>
        <taxon>Magnoliopsida</taxon>
        <taxon>eudicotyledons</taxon>
        <taxon>Gunneridae</taxon>
        <taxon>Pentapetalae</taxon>
        <taxon>rosids</taxon>
        <taxon>fabids</taxon>
        <taxon>Fabales</taxon>
        <taxon>Fabaceae</taxon>
        <taxon>Papilionoideae</taxon>
        <taxon>50 kb inversion clade</taxon>
        <taxon>NPAAA clade</taxon>
        <taxon>indigoferoid/millettioid clade</taxon>
        <taxon>Phaseoleae</taxon>
        <taxon>Glycine</taxon>
        <taxon>Glycine subgen. Soja</taxon>
    </lineage>
</organism>
<evidence type="ECO:0000313" key="6">
    <source>
        <dbReference type="EMBL" id="KHN18959.1"/>
    </source>
</evidence>
<evidence type="ECO:0000256" key="2">
    <source>
        <dbReference type="ARBA" id="ARBA00022771"/>
    </source>
</evidence>
<dbReference type="PROSITE" id="PS51133">
    <property type="entry name" value="ZF_TFIIS_2"/>
    <property type="match status" value="1"/>
</dbReference>
<dbReference type="Proteomes" id="UP000053555">
    <property type="component" value="Unassembled WGS sequence"/>
</dbReference>
<dbReference type="GO" id="GO:0006351">
    <property type="term" value="P:DNA-templated transcription"/>
    <property type="evidence" value="ECO:0007669"/>
    <property type="project" value="InterPro"/>
</dbReference>
<evidence type="ECO:0000256" key="4">
    <source>
        <dbReference type="PROSITE-ProRule" id="PRU00472"/>
    </source>
</evidence>
<evidence type="ECO:0000259" key="5">
    <source>
        <dbReference type="PROSITE" id="PS51133"/>
    </source>
</evidence>
<name>A0A0B2QFM4_GLYSO</name>
<gene>
    <name evidence="6" type="ORF">glysoja_046071</name>
</gene>
<dbReference type="EMBL" id="KN659546">
    <property type="protein sequence ID" value="KHN18959.1"/>
    <property type="molecule type" value="Genomic_DNA"/>
</dbReference>
<keyword evidence="2 4" id="KW-0863">Zinc-finger</keyword>
<dbReference type="InterPro" id="IPR001222">
    <property type="entry name" value="Znf_TFIIS"/>
</dbReference>
<keyword evidence="3" id="KW-0862">Zinc</keyword>
<reference evidence="6" key="1">
    <citation type="submission" date="2014-07" db="EMBL/GenBank/DDBJ databases">
        <title>Identification of a novel salt tolerance gene in wild soybean by whole-genome sequencing.</title>
        <authorList>
            <person name="Lam H.-M."/>
            <person name="Qi X."/>
            <person name="Li M.-W."/>
            <person name="Liu X."/>
            <person name="Xie M."/>
            <person name="Ni M."/>
            <person name="Xu X."/>
        </authorList>
    </citation>
    <scope>NUCLEOTIDE SEQUENCE [LARGE SCALE GENOMIC DNA]</scope>
    <source>
        <tissue evidence="6">Root</tissue>
    </source>
</reference>
<dbReference type="AlphaFoldDB" id="A0A0B2QFM4"/>
<keyword evidence="1" id="KW-0479">Metal-binding</keyword>
<proteinExistence type="predicted"/>
<dbReference type="GO" id="GO:0008270">
    <property type="term" value="F:zinc ion binding"/>
    <property type="evidence" value="ECO:0007669"/>
    <property type="project" value="UniProtKB-KW"/>
</dbReference>
<evidence type="ECO:0000256" key="3">
    <source>
        <dbReference type="ARBA" id="ARBA00022833"/>
    </source>
</evidence>
<feature type="domain" description="TFIIS-type" evidence="5">
    <location>
        <begin position="79"/>
        <end position="153"/>
    </location>
</feature>
<dbReference type="GO" id="GO:0003676">
    <property type="term" value="F:nucleic acid binding"/>
    <property type="evidence" value="ECO:0007669"/>
    <property type="project" value="InterPro"/>
</dbReference>
<accession>A0A0B2QFM4</accession>
<feature type="non-terminal residue" evidence="6">
    <location>
        <position position="1"/>
    </location>
</feature>
<protein>
    <recommendedName>
        <fullName evidence="5">TFIIS-type domain-containing protein</fullName>
    </recommendedName>
</protein>
<evidence type="ECO:0000256" key="1">
    <source>
        <dbReference type="ARBA" id="ARBA00022723"/>
    </source>
</evidence>